<dbReference type="InterPro" id="IPR052173">
    <property type="entry name" value="Beta-lactam_resp_regulator"/>
</dbReference>
<feature type="transmembrane region" description="Helical" evidence="1">
    <location>
        <begin position="46"/>
        <end position="62"/>
    </location>
</feature>
<dbReference type="Gene3D" id="3.30.2010.10">
    <property type="entry name" value="Metalloproteases ('zincins'), catalytic domain"/>
    <property type="match status" value="1"/>
</dbReference>
<feature type="transmembrane region" description="Helical" evidence="1">
    <location>
        <begin position="140"/>
        <end position="162"/>
    </location>
</feature>
<protein>
    <submittedName>
        <fullName evidence="3">Regulatory protein BlaR1</fullName>
    </submittedName>
</protein>
<keyword evidence="4" id="KW-1185">Reference proteome</keyword>
<evidence type="ECO:0000256" key="1">
    <source>
        <dbReference type="SAM" id="Phobius"/>
    </source>
</evidence>
<dbReference type="EMBL" id="CP037422">
    <property type="protein sequence ID" value="QDU11053.1"/>
    <property type="molecule type" value="Genomic_DNA"/>
</dbReference>
<dbReference type="Proteomes" id="UP000318384">
    <property type="component" value="Chromosome"/>
</dbReference>
<evidence type="ECO:0000313" key="4">
    <source>
        <dbReference type="Proteomes" id="UP000318384"/>
    </source>
</evidence>
<keyword evidence="1" id="KW-0812">Transmembrane</keyword>
<organism evidence="3 4">
    <name type="scientific">Gimesia aquarii</name>
    <dbReference type="NCBI Taxonomy" id="2527964"/>
    <lineage>
        <taxon>Bacteria</taxon>
        <taxon>Pseudomonadati</taxon>
        <taxon>Planctomycetota</taxon>
        <taxon>Planctomycetia</taxon>
        <taxon>Planctomycetales</taxon>
        <taxon>Planctomycetaceae</taxon>
        <taxon>Gimesia</taxon>
    </lineage>
</organism>
<dbReference type="InterPro" id="IPR008756">
    <property type="entry name" value="Peptidase_M56"/>
</dbReference>
<dbReference type="RefSeq" id="WP_145178903.1">
    <property type="nucleotide sequence ID" value="NZ_CP037422.1"/>
</dbReference>
<feature type="domain" description="Peptidase M56" evidence="2">
    <location>
        <begin position="15"/>
        <end position="336"/>
    </location>
</feature>
<keyword evidence="1" id="KW-0472">Membrane</keyword>
<dbReference type="OrthoDB" id="219918at2"/>
<sequence>MNVLNKTANELSHIILHASWQAALIAGFVFVLLILTRRIMSSQLRYALLLVVLVKFVTPPFLDLPTGVISHYSPIRSTVVSSETIYLVDSATTNASATSQHSNHTENKFPLVAVKPDITITEPGSNRSTMLEVSKPKTEFPWSTLLMSIYLFGTAVFVALLIHRYRLVRQIMRESDIQSDGVLWSELKRISKQLKMKSLPELRISDKTDAPFAMGAFRPVIVMPRLIAEELQPDQLTIVMAHELAHIHRRDLLIGWFETLVNILWWFHPAMWWLRKSLRETREDCCDDILLANQLANPDRYCETLIDAASRQSTKLAEPLVLGFVHREHPIARRIRRLMDGSLFRADRLRFPAIILTLLLALIMLPGMRPERQSVTKTTLEGLFGWTNLSFQIDASEEATINECRKIAQTYFSMSSYKRIFSQLETRVRLEAILDEHPKCFYAQYLLGTWYRLNGDLELSTQLLNESLANAPVVLSQRYRLGNGKPIRGVEISEIEIECNRVQNHSLDPSLNLKFVGLITDSKGMVHLPVYDTVYRISTQSYPEGYYAEFKNLGWFKSNSLNGELPDVMVWRPWSQPRNFTGTAAESKWLNNARGTDTRELTSGPNSYKLGGIARSQADGTFTIENGKGKSLPSLQTELPDIKNAKFMDHALVNLSEPAPSRFEIAEVQFLDSQTKIPLQSFQSGAGFTWTDKSNIHLFSIWDTLPNIVDLVLKVYNYDENIFRYKIQPKVGATAQHAGASFKITHLTAGNHSGWSSRDGFYGEAQSLSSTSEMIVDITGSKQSRFSLWVVSKDGRRQNLKEGWFSISVGSSPIRIMMPLHEIDHFELLPYVKPVSIYFEKIQLPARKTPLEQQLPVIEFPIGGTARNMTSDLFSPLLVNFESQRGNVFSGCGSRMRGFELRERPEEERSPETKSTVMWNYWANIKMNHQLDFTFKSGTAKKGGRSSYNCSGAWGVVNVASLNKPLESIDTVRLQFLPKTADD</sequence>
<dbReference type="PANTHER" id="PTHR34978:SF3">
    <property type="entry name" value="SLR0241 PROTEIN"/>
    <property type="match status" value="1"/>
</dbReference>
<proteinExistence type="predicted"/>
<feature type="transmembrane region" description="Helical" evidence="1">
    <location>
        <begin position="349"/>
        <end position="368"/>
    </location>
</feature>
<dbReference type="PANTHER" id="PTHR34978">
    <property type="entry name" value="POSSIBLE SENSOR-TRANSDUCER PROTEIN BLAR"/>
    <property type="match status" value="1"/>
</dbReference>
<dbReference type="CDD" id="cd07341">
    <property type="entry name" value="M56_BlaR1_MecR1_like"/>
    <property type="match status" value="1"/>
</dbReference>
<keyword evidence="1" id="KW-1133">Transmembrane helix</keyword>
<evidence type="ECO:0000313" key="3">
    <source>
        <dbReference type="EMBL" id="QDU11053.1"/>
    </source>
</evidence>
<dbReference type="Pfam" id="PF05569">
    <property type="entry name" value="Peptidase_M56"/>
    <property type="match status" value="1"/>
</dbReference>
<gene>
    <name evidence="3" type="primary">blaR1_7</name>
    <name evidence="3" type="ORF">V202x_44690</name>
</gene>
<evidence type="ECO:0000259" key="2">
    <source>
        <dbReference type="Pfam" id="PF05569"/>
    </source>
</evidence>
<accession>A0A517X0M0</accession>
<dbReference type="AlphaFoldDB" id="A0A517X0M0"/>
<reference evidence="3 4" key="1">
    <citation type="submission" date="2019-03" db="EMBL/GenBank/DDBJ databases">
        <title>Deep-cultivation of Planctomycetes and their phenomic and genomic characterization uncovers novel biology.</title>
        <authorList>
            <person name="Wiegand S."/>
            <person name="Jogler M."/>
            <person name="Boedeker C."/>
            <person name="Pinto D."/>
            <person name="Vollmers J."/>
            <person name="Rivas-Marin E."/>
            <person name="Kohn T."/>
            <person name="Peeters S.H."/>
            <person name="Heuer A."/>
            <person name="Rast P."/>
            <person name="Oberbeckmann S."/>
            <person name="Bunk B."/>
            <person name="Jeske O."/>
            <person name="Meyerdierks A."/>
            <person name="Storesund J.E."/>
            <person name="Kallscheuer N."/>
            <person name="Luecker S."/>
            <person name="Lage O.M."/>
            <person name="Pohl T."/>
            <person name="Merkel B.J."/>
            <person name="Hornburger P."/>
            <person name="Mueller R.-W."/>
            <person name="Bruemmer F."/>
            <person name="Labrenz M."/>
            <person name="Spormann A.M."/>
            <person name="Op den Camp H."/>
            <person name="Overmann J."/>
            <person name="Amann R."/>
            <person name="Jetten M.S.M."/>
            <person name="Mascher T."/>
            <person name="Medema M.H."/>
            <person name="Devos D.P."/>
            <person name="Kaster A.-K."/>
            <person name="Ovreas L."/>
            <person name="Rohde M."/>
            <person name="Galperin M.Y."/>
            <person name="Jogler C."/>
        </authorList>
    </citation>
    <scope>NUCLEOTIDE SEQUENCE [LARGE SCALE GENOMIC DNA]</scope>
    <source>
        <strain evidence="3 4">V202</strain>
    </source>
</reference>
<name>A0A517X0M0_9PLAN</name>
<feature type="transmembrane region" description="Helical" evidence="1">
    <location>
        <begin position="14"/>
        <end position="34"/>
    </location>
</feature>